<keyword evidence="8 10" id="KW-1133">Transmembrane helix</keyword>
<dbReference type="Gene3D" id="3.30.70.100">
    <property type="match status" value="1"/>
</dbReference>
<dbReference type="SUPFAM" id="SSF56784">
    <property type="entry name" value="HAD-like"/>
    <property type="match status" value="1"/>
</dbReference>
<dbReference type="GO" id="GO:0046872">
    <property type="term" value="F:metal ion binding"/>
    <property type="evidence" value="ECO:0007669"/>
    <property type="project" value="UniProtKB-KW"/>
</dbReference>
<dbReference type="SFLD" id="SFLDF00027">
    <property type="entry name" value="p-type_atpase"/>
    <property type="match status" value="1"/>
</dbReference>
<evidence type="ECO:0000313" key="14">
    <source>
        <dbReference type="RefSeq" id="XP_022135529.1"/>
    </source>
</evidence>
<feature type="domain" description="HMA" evidence="12">
    <location>
        <begin position="8"/>
        <end position="73"/>
    </location>
</feature>
<dbReference type="InterPro" id="IPR023214">
    <property type="entry name" value="HAD_sf"/>
</dbReference>
<gene>
    <name evidence="14" type="primary">LOC111007462</name>
</gene>
<keyword evidence="3 10" id="KW-0812">Transmembrane</keyword>
<dbReference type="InterPro" id="IPR006121">
    <property type="entry name" value="HMA_dom"/>
</dbReference>
<reference evidence="14" key="1">
    <citation type="submission" date="2025-08" db="UniProtKB">
        <authorList>
            <consortium name="RefSeq"/>
        </authorList>
    </citation>
    <scope>IDENTIFICATION</scope>
    <source>
        <strain evidence="14">OHB3-1</strain>
    </source>
</reference>
<dbReference type="RefSeq" id="XP_022135529.1">
    <property type="nucleotide sequence ID" value="XM_022279837.1"/>
</dbReference>
<dbReference type="InterPro" id="IPR023298">
    <property type="entry name" value="ATPase_P-typ_TM_dom_sf"/>
</dbReference>
<dbReference type="InterPro" id="IPR059000">
    <property type="entry name" value="ATPase_P-type_domA"/>
</dbReference>
<dbReference type="Gene3D" id="2.70.150.10">
    <property type="entry name" value="Calcium-transporting ATPase, cytoplasmic transduction domain A"/>
    <property type="match status" value="1"/>
</dbReference>
<dbReference type="PANTHER" id="PTHR48085">
    <property type="entry name" value="CADMIUM/ZINC-TRANSPORTING ATPASE HMA2-RELATED"/>
    <property type="match status" value="1"/>
</dbReference>
<evidence type="ECO:0000256" key="9">
    <source>
        <dbReference type="ARBA" id="ARBA00023136"/>
    </source>
</evidence>
<dbReference type="InterPro" id="IPR018303">
    <property type="entry name" value="ATPase_P-typ_P_site"/>
</dbReference>
<evidence type="ECO:0000259" key="12">
    <source>
        <dbReference type="PROSITE" id="PS50846"/>
    </source>
</evidence>
<keyword evidence="9 10" id="KW-0472">Membrane</keyword>
<keyword evidence="4 10" id="KW-0479">Metal-binding</keyword>
<evidence type="ECO:0000256" key="3">
    <source>
        <dbReference type="ARBA" id="ARBA00022692"/>
    </source>
</evidence>
<dbReference type="GO" id="GO:0016020">
    <property type="term" value="C:membrane"/>
    <property type="evidence" value="ECO:0007669"/>
    <property type="project" value="UniProtKB-SubCell"/>
</dbReference>
<feature type="region of interest" description="Disordered" evidence="11">
    <location>
        <begin position="725"/>
        <end position="762"/>
    </location>
</feature>
<feature type="transmembrane region" description="Helical" evidence="10">
    <location>
        <begin position="309"/>
        <end position="330"/>
    </location>
</feature>
<dbReference type="Gene3D" id="3.40.1110.10">
    <property type="entry name" value="Calcium-transporting ATPase, cytoplasmic domain N"/>
    <property type="match status" value="1"/>
</dbReference>
<evidence type="ECO:0000256" key="8">
    <source>
        <dbReference type="ARBA" id="ARBA00022989"/>
    </source>
</evidence>
<dbReference type="SUPFAM" id="SSF81665">
    <property type="entry name" value="Calcium ATPase, transmembrane domain M"/>
    <property type="match status" value="1"/>
</dbReference>
<dbReference type="InterPro" id="IPR036163">
    <property type="entry name" value="HMA_dom_sf"/>
</dbReference>
<evidence type="ECO:0000256" key="1">
    <source>
        <dbReference type="ARBA" id="ARBA00004141"/>
    </source>
</evidence>
<feature type="compositionally biased region" description="Basic and acidic residues" evidence="11">
    <location>
        <begin position="1023"/>
        <end position="1033"/>
    </location>
</feature>
<dbReference type="InterPro" id="IPR008250">
    <property type="entry name" value="ATPase_P-typ_transduc_dom_A_sf"/>
</dbReference>
<keyword evidence="5 10" id="KW-0547">Nucleotide-binding</keyword>
<feature type="transmembrane region" description="Helical" evidence="10">
    <location>
        <begin position="673"/>
        <end position="695"/>
    </location>
</feature>
<dbReference type="OrthoDB" id="432719at2759"/>
<dbReference type="InterPro" id="IPR001757">
    <property type="entry name" value="P_typ_ATPase"/>
</dbReference>
<evidence type="ECO:0000256" key="6">
    <source>
        <dbReference type="ARBA" id="ARBA00022840"/>
    </source>
</evidence>
<dbReference type="PROSITE" id="PS50846">
    <property type="entry name" value="HMA_2"/>
    <property type="match status" value="1"/>
</dbReference>
<evidence type="ECO:0000256" key="2">
    <source>
        <dbReference type="ARBA" id="ARBA00006024"/>
    </source>
</evidence>
<name>A0A6J1C1P2_MOMCH</name>
<dbReference type="PROSITE" id="PS01229">
    <property type="entry name" value="COF_2"/>
    <property type="match status" value="1"/>
</dbReference>
<evidence type="ECO:0000256" key="10">
    <source>
        <dbReference type="RuleBase" id="RU362081"/>
    </source>
</evidence>
<sequence length="1136" mass="122960">MAAAAGLQRSYFDVLGICCSSEIPVVENILKAIEGVREVTVIVATRTVIVVHDNLVSQTQIVKALNQARLEANVRAYGDQKDHRKKWPSPYAVASGLLLLLSFLKYVNPIFQWLALAAVAAGIWPIALKSFAAVRNLRLDINILALIAVIGTIVMKDYLEAATVVFLFTIAEWLESRASHKANAVMSSLLSIAPQKAVLADSGEVVAADEVKLGTLLAVKPGEDIPIDGIVEEGNCEVDEKTLTGESFPVPKQKSSTVWAGTINLNGYVTVKTTALAEDCVVAKMAKLVEEAQNNKSRTQRFIDKCAKFYTPGVIIISTCIAVIPAALRLPNRSHWFHLALVVLVSACPCALILSTPVASFCALTKAATSGLLIKGGDYLETLAKIKVMAFDKTGTITRGEFVVTEFQALDEDDISLNTLLYWVSSIESKSSHPMAAALVDHGRSLSIDPKPENVDDFQNFPGEGVHGRIDGKDIYIGNRKIAIRANCPTVPEIKDDAKDGRTVGYIFCGTTAAGMFSLSDSCRTGAKEAMEELRSLGIKTAMLTGDSSAAALQAQKELGKALETVHAELLPEDKTRLINDFKREGPTAMIGDGLNDAPALATADIGISMGISGSALAIETGDVILMSNDIRKIPKAIRLARKANMKVIENVILSVIPRTAILGLAFAGHPLVWAAVLADVGACVLVILNSMLLLRGTSERKGKKAGKFSATHCSSKHECCHVSSHSDQHGNHSRDLGCNHENSHSHHHHHHVHEDHNSHKKTHDGCLPQNCASTCDSGKTNSSSCKKSKLVDSSSKLDDSAGSVRPYEHEHCVHNQSAQHDHHTHSSCTDHHIEDTHCSPENTQEFCSSWDCASNCQSSKCEKTECTNSPSSLDGSAGSIENHESGCCTHNSRAAQHNHEIQIPKCNSENSHMSNLDHHIDDGCCSHKNTQKVSLPHSKCHSKTYISNPCGKTKCADSTARQDGSSGSLELLQDQKIKKNCTKDECNKRVAMIDGCAKAKGHLEIKHHCNTHFFEKNGTSNRDGHEGAHPDSEAWNGDSSGSINTTIVELEADHLHSKPANTCKPLEKRETGDSCKSCKVECSELKLKQCCPSLEKRGMGGCCKSYTKECCRRRCRRHSDIGTTLRGGLKEIIIE</sequence>
<dbReference type="KEGG" id="mcha:111007462"/>
<evidence type="ECO:0000256" key="11">
    <source>
        <dbReference type="SAM" id="MobiDB-lite"/>
    </source>
</evidence>
<evidence type="ECO:0000313" key="13">
    <source>
        <dbReference type="Proteomes" id="UP000504603"/>
    </source>
</evidence>
<proteinExistence type="inferred from homology"/>
<dbReference type="NCBIfam" id="TIGR01512">
    <property type="entry name" value="ATPase-IB2_Cd"/>
    <property type="match status" value="1"/>
</dbReference>
<dbReference type="InterPro" id="IPR036412">
    <property type="entry name" value="HAD-like_sf"/>
</dbReference>
<comment type="subcellular location">
    <subcellularLocation>
        <location evidence="1">Membrane</location>
        <topology evidence="1">Multi-pass membrane protein</topology>
    </subcellularLocation>
</comment>
<dbReference type="InterPro" id="IPR051014">
    <property type="entry name" value="Cation_Transport_ATPase_IB"/>
</dbReference>
<dbReference type="InterPro" id="IPR044492">
    <property type="entry name" value="P_typ_ATPase_HD_dom"/>
</dbReference>
<dbReference type="PRINTS" id="PR00119">
    <property type="entry name" value="CATATPASE"/>
</dbReference>
<dbReference type="PRINTS" id="PR00120">
    <property type="entry name" value="HATPASE"/>
</dbReference>
<dbReference type="Pfam" id="PF00702">
    <property type="entry name" value="Hydrolase"/>
    <property type="match status" value="1"/>
</dbReference>
<keyword evidence="7" id="KW-1278">Translocase</keyword>
<feature type="transmembrane region" description="Helical" evidence="10">
    <location>
        <begin position="648"/>
        <end position="667"/>
    </location>
</feature>
<dbReference type="Pfam" id="PF00122">
    <property type="entry name" value="E1-E2_ATPase"/>
    <property type="match status" value="1"/>
</dbReference>
<dbReference type="InterPro" id="IPR023299">
    <property type="entry name" value="ATPase_P-typ_cyto_dom_N"/>
</dbReference>
<dbReference type="GeneID" id="111007462"/>
<dbReference type="NCBIfam" id="TIGR01494">
    <property type="entry name" value="ATPase_P-type"/>
    <property type="match status" value="1"/>
</dbReference>
<dbReference type="Gene3D" id="3.40.50.1000">
    <property type="entry name" value="HAD superfamily/HAD-like"/>
    <property type="match status" value="1"/>
</dbReference>
<dbReference type="GO" id="GO:0016887">
    <property type="term" value="F:ATP hydrolysis activity"/>
    <property type="evidence" value="ECO:0007669"/>
    <property type="project" value="InterPro"/>
</dbReference>
<dbReference type="FunFam" id="3.40.1110.10:FF:000043">
    <property type="entry name" value="Putative cadmium/zinc-transporting ATPase 3"/>
    <property type="match status" value="1"/>
</dbReference>
<dbReference type="AlphaFoldDB" id="A0A6J1C1P2"/>
<dbReference type="GO" id="GO:0005524">
    <property type="term" value="F:ATP binding"/>
    <property type="evidence" value="ECO:0007669"/>
    <property type="project" value="UniProtKB-UniRule"/>
</dbReference>
<dbReference type="SUPFAM" id="SSF55008">
    <property type="entry name" value="HMA, heavy metal-associated domain"/>
    <property type="match status" value="1"/>
</dbReference>
<evidence type="ECO:0000256" key="5">
    <source>
        <dbReference type="ARBA" id="ARBA00022741"/>
    </source>
</evidence>
<dbReference type="Proteomes" id="UP000504603">
    <property type="component" value="Unplaced"/>
</dbReference>
<keyword evidence="6 10" id="KW-0067">ATP-binding</keyword>
<feature type="compositionally biased region" description="Basic and acidic residues" evidence="11">
    <location>
        <begin position="725"/>
        <end position="745"/>
    </location>
</feature>
<dbReference type="PROSITE" id="PS00154">
    <property type="entry name" value="ATPASE_E1_E2"/>
    <property type="match status" value="1"/>
</dbReference>
<feature type="region of interest" description="Disordered" evidence="11">
    <location>
        <begin position="1021"/>
        <end position="1040"/>
    </location>
</feature>
<dbReference type="CDD" id="cd02079">
    <property type="entry name" value="P-type_ATPase_HM"/>
    <property type="match status" value="1"/>
</dbReference>
<keyword evidence="13" id="KW-1185">Reference proteome</keyword>
<dbReference type="SFLD" id="SFLDS00003">
    <property type="entry name" value="Haloacid_Dehalogenase"/>
    <property type="match status" value="1"/>
</dbReference>
<dbReference type="PANTHER" id="PTHR48085:SF5">
    <property type="entry name" value="CADMIUM_ZINC-TRANSPORTING ATPASE HMA4-RELATED"/>
    <property type="match status" value="1"/>
</dbReference>
<dbReference type="SFLD" id="SFLDG00002">
    <property type="entry name" value="C1.7:_P-type_atpase_like"/>
    <property type="match status" value="1"/>
</dbReference>
<feature type="transmembrane region" description="Helical" evidence="10">
    <location>
        <begin position="110"/>
        <end position="127"/>
    </location>
</feature>
<dbReference type="FunFam" id="2.70.150.10:FF:000002">
    <property type="entry name" value="Copper-transporting ATPase 1, putative"/>
    <property type="match status" value="1"/>
</dbReference>
<dbReference type="GO" id="GO:0019829">
    <property type="term" value="F:ATPase-coupled monoatomic cation transmembrane transporter activity"/>
    <property type="evidence" value="ECO:0007669"/>
    <property type="project" value="InterPro"/>
</dbReference>
<feature type="transmembrane region" description="Helical" evidence="10">
    <location>
        <begin position="336"/>
        <end position="364"/>
    </location>
</feature>
<comment type="similarity">
    <text evidence="2 10">Belongs to the cation transport ATPase (P-type) (TC 3.A.3) family. Type IB subfamily.</text>
</comment>
<dbReference type="SUPFAM" id="SSF81653">
    <property type="entry name" value="Calcium ATPase, transduction domain A"/>
    <property type="match status" value="1"/>
</dbReference>
<accession>A0A6J1C1P2</accession>
<dbReference type="NCBIfam" id="TIGR01525">
    <property type="entry name" value="ATPase-IB_hvy"/>
    <property type="match status" value="1"/>
</dbReference>
<protein>
    <submittedName>
        <fullName evidence="14">Cadmium/zinc-transporting ATPase HMA3-like</fullName>
    </submittedName>
</protein>
<organism evidence="13 14">
    <name type="scientific">Momordica charantia</name>
    <name type="common">Bitter gourd</name>
    <name type="synonym">Balsam pear</name>
    <dbReference type="NCBI Taxonomy" id="3673"/>
    <lineage>
        <taxon>Eukaryota</taxon>
        <taxon>Viridiplantae</taxon>
        <taxon>Streptophyta</taxon>
        <taxon>Embryophyta</taxon>
        <taxon>Tracheophyta</taxon>
        <taxon>Spermatophyta</taxon>
        <taxon>Magnoliopsida</taxon>
        <taxon>eudicotyledons</taxon>
        <taxon>Gunneridae</taxon>
        <taxon>Pentapetalae</taxon>
        <taxon>rosids</taxon>
        <taxon>fabids</taxon>
        <taxon>Cucurbitales</taxon>
        <taxon>Cucurbitaceae</taxon>
        <taxon>Momordiceae</taxon>
        <taxon>Momordica</taxon>
    </lineage>
</organism>
<evidence type="ECO:0000256" key="4">
    <source>
        <dbReference type="ARBA" id="ARBA00022723"/>
    </source>
</evidence>
<feature type="transmembrane region" description="Helical" evidence="10">
    <location>
        <begin position="87"/>
        <end position="104"/>
    </location>
</feature>
<evidence type="ECO:0000256" key="7">
    <source>
        <dbReference type="ARBA" id="ARBA00022967"/>
    </source>
</evidence>
<dbReference type="InterPro" id="IPR027256">
    <property type="entry name" value="P-typ_ATPase_IB"/>
</dbReference>
<dbReference type="FunFam" id="3.30.70.100:FF:000022">
    <property type="entry name" value="Putative cadmium/zinc-transporting ATPase 3"/>
    <property type="match status" value="1"/>
</dbReference>